<reference evidence="2 3" key="1">
    <citation type="journal article" date="2005" name="Nature">
        <title>The genome of the social amoeba Dictyostelium discoideum.</title>
        <authorList>
            <consortium name="The Dictyostelium discoideum Sequencing Consortium"/>
            <person name="Eichinger L."/>
            <person name="Pachebat J.A."/>
            <person name="Glockner G."/>
            <person name="Rajandream M.A."/>
            <person name="Sucgang R."/>
            <person name="Berriman M."/>
            <person name="Song J."/>
            <person name="Olsen R."/>
            <person name="Szafranski K."/>
            <person name="Xu Q."/>
            <person name="Tunggal B."/>
            <person name="Kummerfeld S."/>
            <person name="Madera M."/>
            <person name="Konfortov B.A."/>
            <person name="Rivero F."/>
            <person name="Bankier A.T."/>
            <person name="Lehmann R."/>
            <person name="Hamlin N."/>
            <person name="Davies R."/>
            <person name="Gaudet P."/>
            <person name="Fey P."/>
            <person name="Pilcher K."/>
            <person name="Chen G."/>
            <person name="Saunders D."/>
            <person name="Sodergren E."/>
            <person name="Davis P."/>
            <person name="Kerhornou A."/>
            <person name="Nie X."/>
            <person name="Hall N."/>
            <person name="Anjard C."/>
            <person name="Hemphill L."/>
            <person name="Bason N."/>
            <person name="Farbrother P."/>
            <person name="Desany B."/>
            <person name="Just E."/>
            <person name="Morio T."/>
            <person name="Rost R."/>
            <person name="Churcher C."/>
            <person name="Cooper J."/>
            <person name="Haydock S."/>
            <person name="van Driessche N."/>
            <person name="Cronin A."/>
            <person name="Goodhead I."/>
            <person name="Muzny D."/>
            <person name="Mourier T."/>
            <person name="Pain A."/>
            <person name="Lu M."/>
            <person name="Harper D."/>
            <person name="Lindsay R."/>
            <person name="Hauser H."/>
            <person name="James K."/>
            <person name="Quiles M."/>
            <person name="Madan Babu M."/>
            <person name="Saito T."/>
            <person name="Buchrieser C."/>
            <person name="Wardroper A."/>
            <person name="Felder M."/>
            <person name="Thangavelu M."/>
            <person name="Johnson D."/>
            <person name="Knights A."/>
            <person name="Loulseged H."/>
            <person name="Mungall K."/>
            <person name="Oliver K."/>
            <person name="Price C."/>
            <person name="Quail M.A."/>
            <person name="Urushihara H."/>
            <person name="Hernandez J."/>
            <person name="Rabbinowitsch E."/>
            <person name="Steffen D."/>
            <person name="Sanders M."/>
            <person name="Ma J."/>
            <person name="Kohara Y."/>
            <person name="Sharp S."/>
            <person name="Simmonds M."/>
            <person name="Spiegler S."/>
            <person name="Tivey A."/>
            <person name="Sugano S."/>
            <person name="White B."/>
            <person name="Walker D."/>
            <person name="Woodward J."/>
            <person name="Winckler T."/>
            <person name="Tanaka Y."/>
            <person name="Shaulsky G."/>
            <person name="Schleicher M."/>
            <person name="Weinstock G."/>
            <person name="Rosenthal A."/>
            <person name="Cox E.C."/>
            <person name="Chisholm R.L."/>
            <person name="Gibbs R."/>
            <person name="Loomis W.F."/>
            <person name="Platzer M."/>
            <person name="Kay R.R."/>
            <person name="Williams J."/>
            <person name="Dear P.H."/>
            <person name="Noegel A.A."/>
            <person name="Barrell B."/>
            <person name="Kuspa A."/>
        </authorList>
    </citation>
    <scope>NUCLEOTIDE SEQUENCE [LARGE SCALE GENOMIC DNA]</scope>
    <source>
        <strain evidence="2 3">AX4</strain>
    </source>
</reference>
<dbReference type="AlphaFoldDB" id="Q55BD3"/>
<protein>
    <submittedName>
        <fullName evidence="2">Uncharacterized protein</fullName>
    </submittedName>
</protein>
<feature type="compositionally biased region" description="Low complexity" evidence="1">
    <location>
        <begin position="12"/>
        <end position="30"/>
    </location>
</feature>
<dbReference type="EMBL" id="AAFI02000006">
    <property type="protein sequence ID" value="EAL71769.1"/>
    <property type="molecule type" value="Genomic_DNA"/>
</dbReference>
<comment type="caution">
    <text evidence="2">The sequence shown here is derived from an EMBL/GenBank/DDBJ whole genome shotgun (WGS) entry which is preliminary data.</text>
</comment>
<name>Q55BD3_DICDI</name>
<organism evidence="2 3">
    <name type="scientific">Dictyostelium discoideum</name>
    <name type="common">Social amoeba</name>
    <dbReference type="NCBI Taxonomy" id="44689"/>
    <lineage>
        <taxon>Eukaryota</taxon>
        <taxon>Amoebozoa</taxon>
        <taxon>Evosea</taxon>
        <taxon>Eumycetozoa</taxon>
        <taxon>Dictyostelia</taxon>
        <taxon>Dictyosteliales</taxon>
        <taxon>Dictyosteliaceae</taxon>
        <taxon>Dictyostelium</taxon>
    </lineage>
</organism>
<dbReference type="RefSeq" id="XP_645679.1">
    <property type="nucleotide sequence ID" value="XM_640587.1"/>
</dbReference>
<dbReference type="GeneID" id="8617872"/>
<evidence type="ECO:0000313" key="2">
    <source>
        <dbReference type="EMBL" id="EAL71769.1"/>
    </source>
</evidence>
<dbReference type="Proteomes" id="UP000002195">
    <property type="component" value="Unassembled WGS sequence"/>
</dbReference>
<evidence type="ECO:0000313" key="3">
    <source>
        <dbReference type="Proteomes" id="UP000002195"/>
    </source>
</evidence>
<dbReference type="PaxDb" id="44689-DDB0202832"/>
<sequence>MKIEFKEENYGSKTSNCKQSSQSSHSTTKKSVLSNFKIGYQAPEPNRVYLTVLATSGSQLT</sequence>
<accession>Q55BD3</accession>
<feature type="compositionally biased region" description="Basic and acidic residues" evidence="1">
    <location>
        <begin position="1"/>
        <end position="10"/>
    </location>
</feature>
<feature type="region of interest" description="Disordered" evidence="1">
    <location>
        <begin position="1"/>
        <end position="30"/>
    </location>
</feature>
<gene>
    <name evidence="2" type="ORF">DDB_G0271278</name>
</gene>
<dbReference type="InParanoid" id="Q55BD3"/>
<keyword evidence="3" id="KW-1185">Reference proteome</keyword>
<dbReference type="HOGENOM" id="CLU_2927409_0_0_1"/>
<dbReference type="KEGG" id="ddi:DDB_G0271278"/>
<evidence type="ECO:0000256" key="1">
    <source>
        <dbReference type="SAM" id="MobiDB-lite"/>
    </source>
</evidence>
<proteinExistence type="predicted"/>